<gene>
    <name evidence="2" type="ORF">HMPREF1173_00031</name>
</gene>
<organism evidence="2 3">
    <name type="scientific">Prevotella nigrescens CC14M</name>
    <dbReference type="NCBI Taxonomy" id="1073366"/>
    <lineage>
        <taxon>Bacteria</taxon>
        <taxon>Pseudomonadati</taxon>
        <taxon>Bacteroidota</taxon>
        <taxon>Bacteroidia</taxon>
        <taxon>Bacteroidales</taxon>
        <taxon>Prevotellaceae</taxon>
        <taxon>Prevotella</taxon>
    </lineage>
</organism>
<dbReference type="AlphaFoldDB" id="V8CR65"/>
<feature type="transmembrane region" description="Helical" evidence="1">
    <location>
        <begin position="6"/>
        <end position="24"/>
    </location>
</feature>
<keyword evidence="1" id="KW-1133">Transmembrane helix</keyword>
<keyword evidence="3" id="KW-1185">Reference proteome</keyword>
<name>V8CR65_9BACT</name>
<dbReference type="Proteomes" id="UP000018727">
    <property type="component" value="Unassembled WGS sequence"/>
</dbReference>
<dbReference type="HOGENOM" id="CLU_3375225_0_0_10"/>
<protein>
    <submittedName>
        <fullName evidence="2">Uncharacterized protein</fullName>
    </submittedName>
</protein>
<keyword evidence="1" id="KW-0812">Transmembrane</keyword>
<proteinExistence type="predicted"/>
<evidence type="ECO:0000313" key="3">
    <source>
        <dbReference type="Proteomes" id="UP000018727"/>
    </source>
</evidence>
<accession>V8CR65</accession>
<sequence length="34" mass="3844">MDNLNSELVNAVLVVVSFIIGLFVNPRKKNKDKK</sequence>
<dbReference type="EMBL" id="AZJH01000001">
    <property type="protein sequence ID" value="ETD29849.1"/>
    <property type="molecule type" value="Genomic_DNA"/>
</dbReference>
<reference evidence="2 3" key="1">
    <citation type="submission" date="2013-10" db="EMBL/GenBank/DDBJ databases">
        <title>The Genome Sequence of Prevotella nigrescens CC14M.</title>
        <authorList>
            <consortium name="The Broad Institute Genomics Platform"/>
            <person name="Earl A."/>
            <person name="Allen-Vercoe E."/>
            <person name="Daigneault M."/>
            <person name="Young S.K."/>
            <person name="Zeng Q."/>
            <person name="Gargeya S."/>
            <person name="Fitzgerald M."/>
            <person name="Abouelleil A."/>
            <person name="Alvarado L."/>
            <person name="Chapman S.B."/>
            <person name="Gainer-Dewar J."/>
            <person name="Goldberg J."/>
            <person name="Griggs A."/>
            <person name="Gujja S."/>
            <person name="Hansen M."/>
            <person name="Howarth C."/>
            <person name="Imamovic A."/>
            <person name="Ireland A."/>
            <person name="Larimer J."/>
            <person name="McCowan C."/>
            <person name="Murphy C."/>
            <person name="Pearson M."/>
            <person name="Poon T.W."/>
            <person name="Priest M."/>
            <person name="Roberts A."/>
            <person name="Saif S."/>
            <person name="Shea T."/>
            <person name="Sykes S."/>
            <person name="Wortman J."/>
            <person name="Nusbaum C."/>
            <person name="Birren B."/>
        </authorList>
    </citation>
    <scope>NUCLEOTIDE SEQUENCE [LARGE SCALE GENOMIC DNA]</scope>
    <source>
        <strain evidence="2 3">CC14M</strain>
    </source>
</reference>
<comment type="caution">
    <text evidence="2">The sequence shown here is derived from an EMBL/GenBank/DDBJ whole genome shotgun (WGS) entry which is preliminary data.</text>
</comment>
<keyword evidence="1" id="KW-0472">Membrane</keyword>
<evidence type="ECO:0000313" key="2">
    <source>
        <dbReference type="EMBL" id="ETD29849.1"/>
    </source>
</evidence>
<evidence type="ECO:0000256" key="1">
    <source>
        <dbReference type="SAM" id="Phobius"/>
    </source>
</evidence>